<comment type="caution">
    <text evidence="3">The sequence shown here is derived from an EMBL/GenBank/DDBJ whole genome shotgun (WGS) entry which is preliminary data.</text>
</comment>
<sequence length="322" mass="36808">MKKLASLSLSFLLLLFLASCSAYGFFWGQFAEDDVDERSPSMKNLGTLDLSSQKLQVSSTYSFLVFTDSHFGSEREELDEGAFLAWLDDWFKKYSEGEDKDLTKIPRFAVNLGDTADGGKEEQFKEYLRFEEKIRALAGKYLSFENEPSSAFKVYSILGNHDLYHKGQSHFMELIYPHTSSYILNIDADSKDSWPGFSYYFLDSANGSLGTKQLADFKKKAGDDPRPKIAFSHYPIYAGGSDMFMLIQNTLERNTILTYFAKSNVRQVYEGHAHSDYGFDFEKFREDVIGSLRFTHRAEKQCAIVTVNEVSQQVHTEIVKFN</sequence>
<dbReference type="Pfam" id="PF00149">
    <property type="entry name" value="Metallophos"/>
    <property type="match status" value="1"/>
</dbReference>
<name>A0A7W8G9U2_9SPIR</name>
<dbReference type="AlphaFoldDB" id="A0A7W8G9U2"/>
<accession>A0A7W8G9U2</accession>
<keyword evidence="4" id="KW-1185">Reference proteome</keyword>
<feature type="chain" id="PRO_5030541658" evidence="1">
    <location>
        <begin position="25"/>
        <end position="322"/>
    </location>
</feature>
<evidence type="ECO:0000313" key="3">
    <source>
        <dbReference type="EMBL" id="MBB5226493.1"/>
    </source>
</evidence>
<dbReference type="GO" id="GO:0016787">
    <property type="term" value="F:hydrolase activity"/>
    <property type="evidence" value="ECO:0007669"/>
    <property type="project" value="InterPro"/>
</dbReference>
<protein>
    <submittedName>
        <fullName evidence="3">3',5'-cyclic AMP phosphodiesterase CpdA</fullName>
    </submittedName>
</protein>
<dbReference type="Proteomes" id="UP000518887">
    <property type="component" value="Unassembled WGS sequence"/>
</dbReference>
<evidence type="ECO:0000256" key="1">
    <source>
        <dbReference type="SAM" id="SignalP"/>
    </source>
</evidence>
<organism evidence="3 4">
    <name type="scientific">Treponema ruminis</name>
    <dbReference type="NCBI Taxonomy" id="744515"/>
    <lineage>
        <taxon>Bacteria</taxon>
        <taxon>Pseudomonadati</taxon>
        <taxon>Spirochaetota</taxon>
        <taxon>Spirochaetia</taxon>
        <taxon>Spirochaetales</taxon>
        <taxon>Treponemataceae</taxon>
        <taxon>Treponema</taxon>
    </lineage>
</organism>
<dbReference type="InterPro" id="IPR029052">
    <property type="entry name" value="Metallo-depent_PP-like"/>
</dbReference>
<reference evidence="3 4" key="1">
    <citation type="submission" date="2020-08" db="EMBL/GenBank/DDBJ databases">
        <title>Genomic Encyclopedia of Type Strains, Phase IV (KMG-IV): sequencing the most valuable type-strain genomes for metagenomic binning, comparative biology and taxonomic classification.</title>
        <authorList>
            <person name="Goeker M."/>
        </authorList>
    </citation>
    <scope>NUCLEOTIDE SEQUENCE [LARGE SCALE GENOMIC DNA]</scope>
    <source>
        <strain evidence="3 4">DSM 103462</strain>
    </source>
</reference>
<evidence type="ECO:0000313" key="4">
    <source>
        <dbReference type="Proteomes" id="UP000518887"/>
    </source>
</evidence>
<feature type="signal peptide" evidence="1">
    <location>
        <begin position="1"/>
        <end position="24"/>
    </location>
</feature>
<keyword evidence="1" id="KW-0732">Signal</keyword>
<dbReference type="PROSITE" id="PS51257">
    <property type="entry name" value="PROKAR_LIPOPROTEIN"/>
    <property type="match status" value="1"/>
</dbReference>
<evidence type="ECO:0000259" key="2">
    <source>
        <dbReference type="Pfam" id="PF00149"/>
    </source>
</evidence>
<dbReference type="Gene3D" id="3.60.21.10">
    <property type="match status" value="1"/>
</dbReference>
<feature type="domain" description="Calcineurin-like phosphoesterase" evidence="2">
    <location>
        <begin position="62"/>
        <end position="275"/>
    </location>
</feature>
<dbReference type="SUPFAM" id="SSF56300">
    <property type="entry name" value="Metallo-dependent phosphatases"/>
    <property type="match status" value="1"/>
</dbReference>
<dbReference type="EMBL" id="JACHFQ010000005">
    <property type="protein sequence ID" value="MBB5226493.1"/>
    <property type="molecule type" value="Genomic_DNA"/>
</dbReference>
<proteinExistence type="predicted"/>
<dbReference type="InterPro" id="IPR004843">
    <property type="entry name" value="Calcineurin-like_PHP"/>
</dbReference>
<gene>
    <name evidence="3" type="ORF">HNP76_001866</name>
</gene>
<dbReference type="RefSeq" id="WP_184659800.1">
    <property type="nucleotide sequence ID" value="NZ_CP031518.1"/>
</dbReference>